<dbReference type="EMBL" id="AWUE01018742">
    <property type="protein sequence ID" value="OMO78515.1"/>
    <property type="molecule type" value="Genomic_DNA"/>
</dbReference>
<accession>A0A1R3I7D8</accession>
<dbReference type="AlphaFoldDB" id="A0A1R3I7D8"/>
<proteinExistence type="predicted"/>
<comment type="caution">
    <text evidence="2">The sequence shown here is derived from an EMBL/GenBank/DDBJ whole genome shotgun (WGS) entry which is preliminary data.</text>
</comment>
<feature type="region of interest" description="Disordered" evidence="1">
    <location>
        <begin position="1"/>
        <end position="23"/>
    </location>
</feature>
<sequence>MQWFGQAVKSAPKRPKLVESTHGGESDKAIYLANAKWKLGWVLLSGYLEGGSGW</sequence>
<name>A0A1R3I7D8_9ROSI</name>
<evidence type="ECO:0000256" key="1">
    <source>
        <dbReference type="SAM" id="MobiDB-lite"/>
    </source>
</evidence>
<keyword evidence="3" id="KW-1185">Reference proteome</keyword>
<evidence type="ECO:0000313" key="3">
    <source>
        <dbReference type="Proteomes" id="UP000187203"/>
    </source>
</evidence>
<organism evidence="2 3">
    <name type="scientific">Corchorus olitorius</name>
    <dbReference type="NCBI Taxonomy" id="93759"/>
    <lineage>
        <taxon>Eukaryota</taxon>
        <taxon>Viridiplantae</taxon>
        <taxon>Streptophyta</taxon>
        <taxon>Embryophyta</taxon>
        <taxon>Tracheophyta</taxon>
        <taxon>Spermatophyta</taxon>
        <taxon>Magnoliopsida</taxon>
        <taxon>eudicotyledons</taxon>
        <taxon>Gunneridae</taxon>
        <taxon>Pentapetalae</taxon>
        <taxon>rosids</taxon>
        <taxon>malvids</taxon>
        <taxon>Malvales</taxon>
        <taxon>Malvaceae</taxon>
        <taxon>Grewioideae</taxon>
        <taxon>Apeibeae</taxon>
        <taxon>Corchorus</taxon>
    </lineage>
</organism>
<reference evidence="3" key="1">
    <citation type="submission" date="2013-09" db="EMBL/GenBank/DDBJ databases">
        <title>Corchorus olitorius genome sequencing.</title>
        <authorList>
            <person name="Alam M."/>
            <person name="Haque M.S."/>
            <person name="Islam M.S."/>
            <person name="Emdad E.M."/>
            <person name="Islam M.M."/>
            <person name="Ahmed B."/>
            <person name="Halim A."/>
            <person name="Hossen Q.M.M."/>
            <person name="Hossain M.Z."/>
            <person name="Ahmed R."/>
            <person name="Khan M.M."/>
            <person name="Islam R."/>
            <person name="Rashid M.M."/>
            <person name="Khan S.A."/>
            <person name="Rahman M.S."/>
            <person name="Alam M."/>
            <person name="Yahiya A.S."/>
            <person name="Khan M.S."/>
            <person name="Azam M.S."/>
            <person name="Haque T."/>
            <person name="Lashkar M.Z.H."/>
            <person name="Akhand A.I."/>
            <person name="Morshed G."/>
            <person name="Roy S."/>
            <person name="Uddin K.S."/>
            <person name="Rabeya T."/>
            <person name="Hossain A.S."/>
            <person name="Chowdhury A."/>
            <person name="Snigdha A.R."/>
            <person name="Mortoza M.S."/>
            <person name="Matin S.A."/>
            <person name="Hoque S.M.E."/>
            <person name="Islam M.K."/>
            <person name="Roy D.K."/>
            <person name="Haider R."/>
            <person name="Moosa M.M."/>
            <person name="Elias S.M."/>
            <person name="Hasan A.M."/>
            <person name="Jahan S."/>
            <person name="Shafiuddin M."/>
            <person name="Mahmood N."/>
            <person name="Shommy N.S."/>
        </authorList>
    </citation>
    <scope>NUCLEOTIDE SEQUENCE [LARGE SCALE GENOMIC DNA]</scope>
    <source>
        <strain evidence="3">cv. O-4</strain>
    </source>
</reference>
<evidence type="ECO:0000313" key="2">
    <source>
        <dbReference type="EMBL" id="OMO78515.1"/>
    </source>
</evidence>
<protein>
    <submittedName>
        <fullName evidence="2">Uncharacterized protein</fullName>
    </submittedName>
</protein>
<dbReference type="Proteomes" id="UP000187203">
    <property type="component" value="Unassembled WGS sequence"/>
</dbReference>
<gene>
    <name evidence="2" type="ORF">COLO4_24732</name>
</gene>